<dbReference type="SUPFAM" id="SSF110997">
    <property type="entry name" value="Sporulation related repeat"/>
    <property type="match status" value="1"/>
</dbReference>
<dbReference type="InterPro" id="IPR036680">
    <property type="entry name" value="SPOR-like_sf"/>
</dbReference>
<dbReference type="InterPro" id="IPR007730">
    <property type="entry name" value="SPOR-like_dom"/>
</dbReference>
<dbReference type="PROSITE" id="PS51724">
    <property type="entry name" value="SPOR"/>
    <property type="match status" value="1"/>
</dbReference>
<feature type="compositionally biased region" description="Low complexity" evidence="1">
    <location>
        <begin position="126"/>
        <end position="145"/>
    </location>
</feature>
<proteinExistence type="predicted"/>
<keyword evidence="4" id="KW-1185">Reference proteome</keyword>
<feature type="region of interest" description="Disordered" evidence="1">
    <location>
        <begin position="123"/>
        <end position="151"/>
    </location>
</feature>
<evidence type="ECO:0000313" key="3">
    <source>
        <dbReference type="EMBL" id="WGW05512.1"/>
    </source>
</evidence>
<name>A0ABY8QLM3_9RHOB</name>
<evidence type="ECO:0000256" key="1">
    <source>
        <dbReference type="SAM" id="MobiDB-lite"/>
    </source>
</evidence>
<gene>
    <name evidence="3" type="ORF">QF118_08185</name>
</gene>
<dbReference type="Proteomes" id="UP001241605">
    <property type="component" value="Chromosome"/>
</dbReference>
<evidence type="ECO:0000259" key="2">
    <source>
        <dbReference type="PROSITE" id="PS51724"/>
    </source>
</evidence>
<protein>
    <submittedName>
        <fullName evidence="3">SPOR domain-containing protein</fullName>
    </submittedName>
</protein>
<reference evidence="3 4" key="1">
    <citation type="submission" date="2023-05" db="EMBL/GenBank/DDBJ databases">
        <title>YMD87, complete Genome.</title>
        <authorList>
            <person name="Zhang J."/>
            <person name="Xu X."/>
        </authorList>
    </citation>
    <scope>NUCLEOTIDE SEQUENCE [LARGE SCALE GENOMIC DNA]</scope>
    <source>
        <strain evidence="3 4">YMD87</strain>
    </source>
</reference>
<feature type="domain" description="SPOR" evidence="2">
    <location>
        <begin position="350"/>
        <end position="427"/>
    </location>
</feature>
<organism evidence="3 4">
    <name type="scientific">Tropicibacter oceani</name>
    <dbReference type="NCBI Taxonomy" id="3058420"/>
    <lineage>
        <taxon>Bacteria</taxon>
        <taxon>Pseudomonadati</taxon>
        <taxon>Pseudomonadota</taxon>
        <taxon>Alphaproteobacteria</taxon>
        <taxon>Rhodobacterales</taxon>
        <taxon>Roseobacteraceae</taxon>
        <taxon>Tropicibacter</taxon>
    </lineage>
</organism>
<accession>A0ABY8QLM3</accession>
<evidence type="ECO:0000313" key="4">
    <source>
        <dbReference type="Proteomes" id="UP001241605"/>
    </source>
</evidence>
<sequence>MGIVSAPAQAQSNIAVVPANFPPASYTGRQFVDNKGCVFVRAGFDGNVTWVPRVTRQRQHICGQTPTFGGTMARAPEPAPSARPVVIGAPDPAPVATAAAPRPGVTAAKPTGSIRVLQGSPDALSAPAAQTAARQPAPQVRRVPASKPVAAQPPRMVRRVPAPTVTAPAPAPRATVRAVPAPRFDNGNSACVNGTRTRQYNGQTLVVRCGPQTAPHVTVIRRGEAPGPGKNVYYNKGWQGSSLAPETRIVPRHVYEQQAENRVAALPEGYRPAWEDDRLNPYRAHQTVAGYRATQQVWTNTVPRILVSQARRHSVKDPVIAYNASGQYRTATVSTKGRVPVVSSRSAPKPAASGARFVEIGVFTTEAKAQAAAARLTAAGLPVRFGSYTKGGQTMRRVMVGPYASAGALNKALAATKSAGYPRAYLH</sequence>
<dbReference type="Gene3D" id="3.30.70.1070">
    <property type="entry name" value="Sporulation related repeat"/>
    <property type="match status" value="1"/>
</dbReference>
<dbReference type="Pfam" id="PF05036">
    <property type="entry name" value="SPOR"/>
    <property type="match status" value="1"/>
</dbReference>
<dbReference type="RefSeq" id="WP_282302136.1">
    <property type="nucleotide sequence ID" value="NZ_CP124616.1"/>
</dbReference>
<dbReference type="EMBL" id="CP124616">
    <property type="protein sequence ID" value="WGW05512.1"/>
    <property type="molecule type" value="Genomic_DNA"/>
</dbReference>